<reference evidence="7" key="1">
    <citation type="submission" date="2022-11" db="EMBL/GenBank/DDBJ databases">
        <authorList>
            <person name="Hyden B.L."/>
            <person name="Feng K."/>
            <person name="Yates T."/>
            <person name="Jawdy S."/>
            <person name="Smart L.B."/>
            <person name="Muchero W."/>
        </authorList>
    </citation>
    <scope>NUCLEOTIDE SEQUENCE</scope>
    <source>
        <tissue evidence="7">Shoot tip</tissue>
    </source>
</reference>
<dbReference type="InterPro" id="IPR001362">
    <property type="entry name" value="Glyco_hydro_32"/>
</dbReference>
<evidence type="ECO:0000256" key="3">
    <source>
        <dbReference type="ARBA" id="ARBA00023295"/>
    </source>
</evidence>
<keyword evidence="3 4" id="KW-0326">Glycosidase</keyword>
<proteinExistence type="inferred from homology"/>
<dbReference type="Pfam" id="PF00251">
    <property type="entry name" value="Glyco_hydro_32N"/>
    <property type="match status" value="1"/>
</dbReference>
<feature type="domain" description="Glycosyl hydrolase family 32 C-terminal" evidence="6">
    <location>
        <begin position="191"/>
        <end position="370"/>
    </location>
</feature>
<comment type="caution">
    <text evidence="7">The sequence shown here is derived from an EMBL/GenBank/DDBJ whole genome shotgun (WGS) entry which is preliminary data.</text>
</comment>
<evidence type="ECO:0000313" key="7">
    <source>
        <dbReference type="EMBL" id="KAJ6743425.1"/>
    </source>
</evidence>
<sequence>MMGKWSVIIGGWSNNQGMAILYRSEDFVNWTKNQDPLYSTERTGMWECPDFYPVSVNSTDGVDTSVLNEGVKHVMKAGFNYHDYYMIGTYVPEMEKYIPDNDFTGTSMDLRYDHGKFYASKTFFDSVKNRRILWGWVNESDSREDDMEKGWSGLQSIPRHIWLDRSGKQLVQWPIEEISKLHGKKVSLFHKKLDSGSILEVQGITASQADVEVVFELPELQQAEFLNPTSVDPQLLCTDANASIKGRLGPFGLLTLATKDLTEQTAIFFRIFKGLKGYLVLMCSDPSRSTLRDEVDKTTYGAFIDIDPRRENISLRSLIDHSIIESFGGEGRTCITNRVYPKLAIQEEAHLFIFNNGTLSVTISSLNAWSMNKAQINYKENFIYKASH</sequence>
<dbReference type="SUPFAM" id="SSF75005">
    <property type="entry name" value="Arabinanase/levansucrase/invertase"/>
    <property type="match status" value="1"/>
</dbReference>
<dbReference type="Gene3D" id="2.115.10.20">
    <property type="entry name" value="Glycosyl hydrolase domain, family 43"/>
    <property type="match status" value="1"/>
</dbReference>
<gene>
    <name evidence="7" type="ORF">OIU85_017383</name>
</gene>
<dbReference type="GO" id="GO:0005975">
    <property type="term" value="P:carbohydrate metabolic process"/>
    <property type="evidence" value="ECO:0007669"/>
    <property type="project" value="InterPro"/>
</dbReference>
<protein>
    <submittedName>
        <fullName evidence="7">BETA-FRUCTOFURANOSIDASE INSOLUBLE ISOENZYME CWINV6</fullName>
    </submittedName>
</protein>
<comment type="similarity">
    <text evidence="1 4">Belongs to the glycosyl hydrolase 32 family.</text>
</comment>
<reference evidence="7" key="2">
    <citation type="journal article" date="2023" name="Int. J. Mol. Sci.">
        <title>De Novo Assembly and Annotation of 11 Diverse Shrub Willow (Salix) Genomes Reveals Novel Gene Organization in Sex-Linked Regions.</title>
        <authorList>
            <person name="Hyden B."/>
            <person name="Feng K."/>
            <person name="Yates T.B."/>
            <person name="Jawdy S."/>
            <person name="Cereghino C."/>
            <person name="Smart L.B."/>
            <person name="Muchero W."/>
        </authorList>
    </citation>
    <scope>NUCLEOTIDE SEQUENCE [LARGE SCALE GENOMIC DNA]</scope>
    <source>
        <tissue evidence="7">Shoot tip</tissue>
    </source>
</reference>
<keyword evidence="2 4" id="KW-0378">Hydrolase</keyword>
<dbReference type="Gene3D" id="2.60.120.560">
    <property type="entry name" value="Exo-inulinase, domain 1"/>
    <property type="match status" value="1"/>
</dbReference>
<evidence type="ECO:0000256" key="1">
    <source>
        <dbReference type="ARBA" id="ARBA00009902"/>
    </source>
</evidence>
<dbReference type="FunFam" id="2.60.120.560:FF:000002">
    <property type="entry name" value="Beta-fructofuranosidase, insoluble isoenzyme CWINV1"/>
    <property type="match status" value="1"/>
</dbReference>
<organism evidence="7 8">
    <name type="scientific">Salix viminalis</name>
    <name type="common">Common osier</name>
    <name type="synonym">Basket willow</name>
    <dbReference type="NCBI Taxonomy" id="40686"/>
    <lineage>
        <taxon>Eukaryota</taxon>
        <taxon>Viridiplantae</taxon>
        <taxon>Streptophyta</taxon>
        <taxon>Embryophyta</taxon>
        <taxon>Tracheophyta</taxon>
        <taxon>Spermatophyta</taxon>
        <taxon>Magnoliopsida</taxon>
        <taxon>eudicotyledons</taxon>
        <taxon>Gunneridae</taxon>
        <taxon>Pentapetalae</taxon>
        <taxon>rosids</taxon>
        <taxon>fabids</taxon>
        <taxon>Malpighiales</taxon>
        <taxon>Salicaceae</taxon>
        <taxon>Saliceae</taxon>
        <taxon>Salix</taxon>
    </lineage>
</organism>
<dbReference type="Proteomes" id="UP001151529">
    <property type="component" value="Chromosome 6"/>
</dbReference>
<keyword evidence="8" id="KW-1185">Reference proteome</keyword>
<dbReference type="InterPro" id="IPR050551">
    <property type="entry name" value="Fructan_Metab_Enzymes"/>
</dbReference>
<dbReference type="SUPFAM" id="SSF49899">
    <property type="entry name" value="Concanavalin A-like lectins/glucanases"/>
    <property type="match status" value="1"/>
</dbReference>
<dbReference type="InterPro" id="IPR013189">
    <property type="entry name" value="Glyco_hydro_32_C"/>
</dbReference>
<dbReference type="Pfam" id="PF08244">
    <property type="entry name" value="Glyco_hydro_32C"/>
    <property type="match status" value="1"/>
</dbReference>
<dbReference type="AlphaFoldDB" id="A0A9Q0V9A3"/>
<dbReference type="InterPro" id="IPR013148">
    <property type="entry name" value="Glyco_hydro_32_N"/>
</dbReference>
<dbReference type="OrthoDB" id="202537at2759"/>
<dbReference type="InterPro" id="IPR013320">
    <property type="entry name" value="ConA-like_dom_sf"/>
</dbReference>
<accession>A0A9Q0V9A3</accession>
<dbReference type="SMART" id="SM00640">
    <property type="entry name" value="Glyco_32"/>
    <property type="match status" value="1"/>
</dbReference>
<feature type="domain" description="Glycosyl hydrolase family 32 N-terminal" evidence="5">
    <location>
        <begin position="3"/>
        <end position="174"/>
    </location>
</feature>
<evidence type="ECO:0000256" key="4">
    <source>
        <dbReference type="RuleBase" id="RU362110"/>
    </source>
</evidence>
<dbReference type="EMBL" id="JAPFFL010000002">
    <property type="protein sequence ID" value="KAJ6743425.1"/>
    <property type="molecule type" value="Genomic_DNA"/>
</dbReference>
<dbReference type="InterPro" id="IPR023296">
    <property type="entry name" value="Glyco_hydro_beta-prop_sf"/>
</dbReference>
<evidence type="ECO:0000256" key="2">
    <source>
        <dbReference type="ARBA" id="ARBA00022801"/>
    </source>
</evidence>
<dbReference type="PANTHER" id="PTHR31953">
    <property type="entry name" value="BETA-FRUCTOFURANOSIDASE, INSOLUBLE ISOENZYME CWINV1-RELATED"/>
    <property type="match status" value="1"/>
</dbReference>
<dbReference type="GO" id="GO:0004553">
    <property type="term" value="F:hydrolase activity, hydrolyzing O-glycosyl compounds"/>
    <property type="evidence" value="ECO:0007669"/>
    <property type="project" value="InterPro"/>
</dbReference>
<evidence type="ECO:0000259" key="5">
    <source>
        <dbReference type="Pfam" id="PF00251"/>
    </source>
</evidence>
<evidence type="ECO:0000313" key="8">
    <source>
        <dbReference type="Proteomes" id="UP001151529"/>
    </source>
</evidence>
<evidence type="ECO:0000259" key="6">
    <source>
        <dbReference type="Pfam" id="PF08244"/>
    </source>
</evidence>
<name>A0A9Q0V9A3_SALVM</name>